<protein>
    <recommendedName>
        <fullName evidence="6">Tetratricopeptide repeat protein</fullName>
    </recommendedName>
</protein>
<organism evidence="4 5">
    <name type="scientific">Pseudoalteromonas citrea</name>
    <dbReference type="NCBI Taxonomy" id="43655"/>
    <lineage>
        <taxon>Bacteria</taxon>
        <taxon>Pseudomonadati</taxon>
        <taxon>Pseudomonadota</taxon>
        <taxon>Gammaproteobacteria</taxon>
        <taxon>Alteromonadales</taxon>
        <taxon>Pseudoalteromonadaceae</taxon>
        <taxon>Pseudoalteromonas</taxon>
    </lineage>
</organism>
<feature type="repeat" description="TPR" evidence="3">
    <location>
        <begin position="345"/>
        <end position="378"/>
    </location>
</feature>
<dbReference type="SUPFAM" id="SSF48452">
    <property type="entry name" value="TPR-like"/>
    <property type="match status" value="1"/>
</dbReference>
<keyword evidence="2 3" id="KW-0802">TPR repeat</keyword>
<dbReference type="Pfam" id="PF13181">
    <property type="entry name" value="TPR_8"/>
    <property type="match status" value="1"/>
</dbReference>
<dbReference type="Proteomes" id="UP000016487">
    <property type="component" value="Unassembled WGS sequence"/>
</dbReference>
<dbReference type="InterPro" id="IPR019734">
    <property type="entry name" value="TPR_rpt"/>
</dbReference>
<dbReference type="EMBL" id="AHBZ03000012">
    <property type="protein sequence ID" value="KAF7774977.1"/>
    <property type="molecule type" value="Genomic_DNA"/>
</dbReference>
<reference evidence="4" key="2">
    <citation type="submission" date="2015-03" db="EMBL/GenBank/DDBJ databases">
        <title>Genome sequence of Pseudoalteromonas citrea.</title>
        <authorList>
            <person name="Xie B.-B."/>
            <person name="Rong J.-C."/>
            <person name="Qin Q.-L."/>
            <person name="Zhang Y.-Z."/>
        </authorList>
    </citation>
    <scope>NUCLEOTIDE SEQUENCE</scope>
    <source>
        <strain evidence="4">DSM 8771</strain>
    </source>
</reference>
<evidence type="ECO:0000256" key="2">
    <source>
        <dbReference type="ARBA" id="ARBA00022803"/>
    </source>
</evidence>
<comment type="caution">
    <text evidence="4">The sequence shown here is derived from an EMBL/GenBank/DDBJ whole genome shotgun (WGS) entry which is preliminary data.</text>
</comment>
<reference evidence="4" key="1">
    <citation type="journal article" date="2012" name="J. Bacteriol.">
        <title>Genome sequences of type strains of seven species of the marine bacterium Pseudoalteromonas.</title>
        <authorList>
            <person name="Xie B.B."/>
            <person name="Shu Y.L."/>
            <person name="Qin Q.L."/>
            <person name="Rong J.C."/>
            <person name="Zhang X.Y."/>
            <person name="Chen X.L."/>
            <person name="Shi M."/>
            <person name="He H.L."/>
            <person name="Zhou B.C."/>
            <person name="Zhang Y.Z."/>
        </authorList>
    </citation>
    <scope>NUCLEOTIDE SEQUENCE</scope>
    <source>
        <strain evidence="4">DSM 8771</strain>
    </source>
</reference>
<keyword evidence="1" id="KW-0677">Repeat</keyword>
<gene>
    <name evidence="4" type="ORF">PCIT_a1052</name>
</gene>
<dbReference type="PROSITE" id="PS51257">
    <property type="entry name" value="PROKAR_LIPOPROTEIN"/>
    <property type="match status" value="1"/>
</dbReference>
<dbReference type="PROSITE" id="PS50005">
    <property type="entry name" value="TPR"/>
    <property type="match status" value="3"/>
</dbReference>
<evidence type="ECO:0000313" key="5">
    <source>
        <dbReference type="Proteomes" id="UP000016487"/>
    </source>
</evidence>
<dbReference type="SMART" id="SM00028">
    <property type="entry name" value="TPR"/>
    <property type="match status" value="4"/>
</dbReference>
<sequence length="397" mass="45233">MMSTLNKVMTIFTFASLLTLSGCSSTSEEVTVDKSLLNNTAFAKQPVPSQEDIFQLDATIKMQLDSYFKGSTPTLSHTQKLLRFLVDNGDASLSYQSGANLTASQAYYDLNANCLSLSILAFSLAEHLGFESQFQRVHIPEYWDQTQGYSLLTGHVNLVISESSFILNKNTTTGVTLYTRPRSLTVDFDPNSRQQKFPTSAITKQRILAMFYSNRGAMHMIKQEYDHAFSYFKAAINADEHYSGAWGNLGVLYRVTQQHKIAEKTYQQALALNIDNKTVLGNMALLYRLTDRIALAKPIEEKLNLQRKNNPYYQIVLGNEALENNNLALALRHFNRARKLDTKLHSSYFGLAKVHYYRGNLEQAEKYLSQAYKLSEYKHDKKRYQSKLQWLQTVAKN</sequence>
<evidence type="ECO:0000256" key="3">
    <source>
        <dbReference type="PROSITE-ProRule" id="PRU00339"/>
    </source>
</evidence>
<evidence type="ECO:0000313" key="4">
    <source>
        <dbReference type="EMBL" id="KAF7774977.1"/>
    </source>
</evidence>
<dbReference type="Gene3D" id="1.25.40.10">
    <property type="entry name" value="Tetratricopeptide repeat domain"/>
    <property type="match status" value="2"/>
</dbReference>
<dbReference type="Pfam" id="PF13432">
    <property type="entry name" value="TPR_16"/>
    <property type="match status" value="1"/>
</dbReference>
<evidence type="ECO:0000256" key="1">
    <source>
        <dbReference type="ARBA" id="ARBA00022737"/>
    </source>
</evidence>
<accession>A0AAD4ALL0</accession>
<feature type="repeat" description="TPR" evidence="3">
    <location>
        <begin position="209"/>
        <end position="242"/>
    </location>
</feature>
<dbReference type="RefSeq" id="WP_238347978.1">
    <property type="nucleotide sequence ID" value="NZ_AHBZ03000012.1"/>
</dbReference>
<dbReference type="InterPro" id="IPR011990">
    <property type="entry name" value="TPR-like_helical_dom_sf"/>
</dbReference>
<name>A0AAD4ALL0_9GAMM</name>
<dbReference type="InterPro" id="IPR051012">
    <property type="entry name" value="CellSynth/LPSAsmb/PSIAsmb"/>
</dbReference>
<proteinExistence type="predicted"/>
<dbReference type="AlphaFoldDB" id="A0AAD4ALL0"/>
<evidence type="ECO:0008006" key="6">
    <source>
        <dbReference type="Google" id="ProtNLM"/>
    </source>
</evidence>
<dbReference type="PANTHER" id="PTHR45586">
    <property type="entry name" value="TPR REPEAT-CONTAINING PROTEIN PA4667"/>
    <property type="match status" value="1"/>
</dbReference>
<feature type="repeat" description="TPR" evidence="3">
    <location>
        <begin position="243"/>
        <end position="276"/>
    </location>
</feature>
<dbReference type="PANTHER" id="PTHR45586:SF1">
    <property type="entry name" value="LIPOPOLYSACCHARIDE ASSEMBLY PROTEIN B"/>
    <property type="match status" value="1"/>
</dbReference>